<evidence type="ECO:0000256" key="13">
    <source>
        <dbReference type="PROSITE-ProRule" id="PRU01379"/>
    </source>
</evidence>
<dbReference type="Pfam" id="PF25571">
    <property type="entry name" value="TPR_CCP1_N"/>
    <property type="match status" value="1"/>
</dbReference>
<evidence type="ECO:0000256" key="3">
    <source>
        <dbReference type="ARBA" id="ARBA00005988"/>
    </source>
</evidence>
<dbReference type="EMBL" id="JBHFQA010000009">
    <property type="protein sequence ID" value="KAL2093489.1"/>
    <property type="molecule type" value="Genomic_DNA"/>
</dbReference>
<evidence type="ECO:0000256" key="8">
    <source>
        <dbReference type="ARBA" id="ARBA00022833"/>
    </source>
</evidence>
<dbReference type="GO" id="GO:0046872">
    <property type="term" value="F:metal ion binding"/>
    <property type="evidence" value="ECO:0007669"/>
    <property type="project" value="UniProtKB-KW"/>
</dbReference>
<feature type="domain" description="Peptidase M14" evidence="15">
    <location>
        <begin position="694"/>
        <end position="820"/>
    </location>
</feature>
<feature type="compositionally biased region" description="Basic and acidic residues" evidence="14">
    <location>
        <begin position="437"/>
        <end position="452"/>
    </location>
</feature>
<dbReference type="InterPro" id="IPR016024">
    <property type="entry name" value="ARM-type_fold"/>
</dbReference>
<evidence type="ECO:0000259" key="15">
    <source>
        <dbReference type="PROSITE" id="PS52035"/>
    </source>
</evidence>
<keyword evidence="17" id="KW-1185">Reference proteome</keyword>
<dbReference type="PANTHER" id="PTHR12756">
    <property type="entry name" value="CYTOSOLIC CARBOXYPEPTIDASE"/>
    <property type="match status" value="1"/>
</dbReference>
<keyword evidence="6" id="KW-0479">Metal-binding</keyword>
<evidence type="ECO:0000256" key="5">
    <source>
        <dbReference type="ARBA" id="ARBA00022670"/>
    </source>
</evidence>
<comment type="catalytic activity">
    <reaction evidence="10">
        <text>C-terminal L-alpha-aminoacyl-L-glutamyl-L-glutamyl-[tubulin] + H2O = C-terminal L-alpha-aminoacyl-L-glutamyl-[tubulin] + L-glutamate</text>
        <dbReference type="Rhea" id="RHEA:63792"/>
        <dbReference type="Rhea" id="RHEA-COMP:16435"/>
        <dbReference type="Rhea" id="RHEA-COMP:16436"/>
        <dbReference type="ChEBI" id="CHEBI:15377"/>
        <dbReference type="ChEBI" id="CHEBI:29985"/>
        <dbReference type="ChEBI" id="CHEBI:149555"/>
        <dbReference type="ChEBI" id="CHEBI:149556"/>
        <dbReference type="EC" id="3.4.17.24"/>
    </reaction>
    <physiologicalReaction direction="left-to-right" evidence="10">
        <dbReference type="Rhea" id="RHEA:63793"/>
    </physiologicalReaction>
</comment>
<evidence type="ECO:0000256" key="7">
    <source>
        <dbReference type="ARBA" id="ARBA00022801"/>
    </source>
</evidence>
<dbReference type="Gene3D" id="3.40.630.10">
    <property type="entry name" value="Zn peptidases"/>
    <property type="match status" value="1"/>
</dbReference>
<dbReference type="Pfam" id="PF18027">
    <property type="entry name" value="Pepdidase_M14_N"/>
    <property type="match status" value="1"/>
</dbReference>
<keyword evidence="5" id="KW-0645">Protease</keyword>
<dbReference type="Gene3D" id="2.60.40.3120">
    <property type="match status" value="1"/>
</dbReference>
<evidence type="ECO:0000256" key="1">
    <source>
        <dbReference type="ARBA" id="ARBA00001947"/>
    </source>
</evidence>
<comment type="cofactor">
    <cofactor evidence="1">
        <name>Zn(2+)</name>
        <dbReference type="ChEBI" id="CHEBI:29105"/>
    </cofactor>
</comment>
<gene>
    <name evidence="16" type="ORF">ACEWY4_010801</name>
</gene>
<keyword evidence="4" id="KW-0121">Carboxypeptidase</keyword>
<evidence type="ECO:0000256" key="2">
    <source>
        <dbReference type="ARBA" id="ARBA00004514"/>
    </source>
</evidence>
<evidence type="ECO:0000256" key="9">
    <source>
        <dbReference type="ARBA" id="ARBA00023049"/>
    </source>
</evidence>
<dbReference type="InterPro" id="IPR011989">
    <property type="entry name" value="ARM-like"/>
</dbReference>
<reference evidence="16 17" key="1">
    <citation type="submission" date="2024-09" db="EMBL/GenBank/DDBJ databases">
        <title>A chromosome-level genome assembly of Gray's grenadier anchovy, Coilia grayii.</title>
        <authorList>
            <person name="Fu Z."/>
        </authorList>
    </citation>
    <scope>NUCLEOTIDE SEQUENCE [LARGE SCALE GENOMIC DNA]</scope>
    <source>
        <strain evidence="16">G4</strain>
        <tissue evidence="16">Muscle</tissue>
    </source>
</reference>
<comment type="catalytic activity">
    <reaction evidence="12">
        <text>(L-glutamyl)(n+1)-gamma-L-glutamyl-L-glutamyl-[protein] + H2O = (L-glutamyl)(n)-gamma-L-glutamyl-L-glutamyl-[protein] + L-glutamate</text>
        <dbReference type="Rhea" id="RHEA:60004"/>
        <dbReference type="Rhea" id="RHEA-COMP:15519"/>
        <dbReference type="Rhea" id="RHEA-COMP:15675"/>
        <dbReference type="ChEBI" id="CHEBI:15377"/>
        <dbReference type="ChEBI" id="CHEBI:29985"/>
        <dbReference type="ChEBI" id="CHEBI:143623"/>
    </reaction>
    <physiologicalReaction direction="left-to-right" evidence="12">
        <dbReference type="Rhea" id="RHEA:60005"/>
    </physiologicalReaction>
</comment>
<accession>A0ABD1K2X8</accession>
<evidence type="ECO:0000256" key="6">
    <source>
        <dbReference type="ARBA" id="ARBA00022723"/>
    </source>
</evidence>
<dbReference type="PROSITE" id="PS52035">
    <property type="entry name" value="PEPTIDASE_M14"/>
    <property type="match status" value="1"/>
</dbReference>
<evidence type="ECO:0000313" key="17">
    <source>
        <dbReference type="Proteomes" id="UP001591681"/>
    </source>
</evidence>
<dbReference type="Proteomes" id="UP001591681">
    <property type="component" value="Unassembled WGS sequence"/>
</dbReference>
<evidence type="ECO:0000256" key="12">
    <source>
        <dbReference type="ARBA" id="ARBA00029302"/>
    </source>
</evidence>
<comment type="caution">
    <text evidence="13">Lacks conserved residue(s) required for the propagation of feature annotation.</text>
</comment>
<dbReference type="Pfam" id="PF00246">
    <property type="entry name" value="Peptidase_M14"/>
    <property type="match status" value="1"/>
</dbReference>
<feature type="compositionally biased region" description="Basic residues" evidence="14">
    <location>
        <begin position="394"/>
        <end position="405"/>
    </location>
</feature>
<evidence type="ECO:0000256" key="10">
    <source>
        <dbReference type="ARBA" id="ARBA00024524"/>
    </source>
</evidence>
<sequence>MAAPSSSGLEVLLSTLQDAGDTESTLNILNVLDELLSAGTDRRIHYMISKGGSESLLMALLNTAQNVPPNYTLLLPILHLLAKVGHRDRRIGVKAEKAEAVLVMLGLLRQNLKDARRAAACLWVIQVFCASVSTATLLGKNRGLDIVFRLIPAHTTKHIRTVKAAIDALAALLRSKVNCRTAVSKGYISGLLKLFADWHSNDTEREHIPIQRALLHCLDHVTNTSVGRSALVAEGGIELLFQTTQTCMFTRGMECLVEPAVQLMRKCYPKCALSLSSDQSVYSFPLPGKPLNPWDFVPTSQGDAFEDDSDSDNDNDDENEDAENKDYEDDLETDLESLRQRPQPDRPLEQLGQYVRLCPELHHDFQELASGSESEESSDEDSLLNGDKGDRWTRSGRRSSRRHRGSAQTPSSRATLKGHPSSVSNGGGHTTPEEEEEKMKAKDLHSQCLRSHEEGHRSMVDRLLERFGACIPHHDPRLYAAAASSTRSIAGYSILAFPDFWGHLPTKGSECMAVRRPNVQRQKVLQDIQRFLCPEDIINKVVFDMEDPSPQCSSDHKDSLRFFSKFECGNLRKAVQVRRFEYDLILNADVNTSRHHQWFYFEVSGMMANVPYRFNIINCEKSNSQFNYGMQPVLYSVREALEGRPRWVRTGREICYYRNHFQPSRCERSSCFYTLTFTVTFKHDEDVCYLAYHYPYTYSSLQAHLQMLQRSVDPRKVFFRQQNLCNTLAGNPCPLITITACPTSRSWKSLYQLRNRPCVVLTARVHPGESNASWVMKGSLEFLCSSDPLAQSLREAFIFKIIPMLNPDGVINGTRTPRNK</sequence>
<dbReference type="InterPro" id="IPR050821">
    <property type="entry name" value="Cytosolic_carboxypeptidase"/>
</dbReference>
<evidence type="ECO:0000256" key="14">
    <source>
        <dbReference type="SAM" id="MobiDB-lite"/>
    </source>
</evidence>
<protein>
    <recommendedName>
        <fullName evidence="11">tubulin-glutamate carboxypeptidase</fullName>
        <ecNumber evidence="11">3.4.17.24</ecNumber>
    </recommendedName>
</protein>
<name>A0ABD1K2X8_9TELE</name>
<dbReference type="EC" id="3.4.17.24" evidence="11"/>
<dbReference type="InterPro" id="IPR000834">
    <property type="entry name" value="Peptidase_M14"/>
</dbReference>
<dbReference type="FunFam" id="2.60.40.3120:FF:000001">
    <property type="entry name" value="cytosolic carboxypeptidase 1 isoform X1"/>
    <property type="match status" value="1"/>
</dbReference>
<comment type="similarity">
    <text evidence="3 13">Belongs to the peptidase M14 family.</text>
</comment>
<dbReference type="GO" id="GO:0005829">
    <property type="term" value="C:cytosol"/>
    <property type="evidence" value="ECO:0007669"/>
    <property type="project" value="UniProtKB-SubCell"/>
</dbReference>
<dbReference type="Gene3D" id="1.25.10.10">
    <property type="entry name" value="Leucine-rich Repeat Variant"/>
    <property type="match status" value="1"/>
</dbReference>
<keyword evidence="7" id="KW-0378">Hydrolase</keyword>
<keyword evidence="9" id="KW-0482">Metalloprotease</keyword>
<evidence type="ECO:0000256" key="11">
    <source>
        <dbReference type="ARBA" id="ARBA00026108"/>
    </source>
</evidence>
<dbReference type="SUPFAM" id="SSF53187">
    <property type="entry name" value="Zn-dependent exopeptidases"/>
    <property type="match status" value="1"/>
</dbReference>
<comment type="subcellular location">
    <subcellularLocation>
        <location evidence="2">Cytoplasm</location>
        <location evidence="2">Cytosol</location>
    </subcellularLocation>
</comment>
<evidence type="ECO:0000313" key="16">
    <source>
        <dbReference type="EMBL" id="KAL2093489.1"/>
    </source>
</evidence>
<feature type="region of interest" description="Disordered" evidence="14">
    <location>
        <begin position="368"/>
        <end position="452"/>
    </location>
</feature>
<comment type="caution">
    <text evidence="16">The sequence shown here is derived from an EMBL/GenBank/DDBJ whole genome shotgun (WGS) entry which is preliminary data.</text>
</comment>
<dbReference type="PANTHER" id="PTHR12756:SF5">
    <property type="entry name" value="CYTOSOLIC CARBOXYPEPTIDASE 4"/>
    <property type="match status" value="1"/>
</dbReference>
<feature type="compositionally biased region" description="Acidic residues" evidence="14">
    <location>
        <begin position="373"/>
        <end position="382"/>
    </location>
</feature>
<dbReference type="GO" id="GO:0004180">
    <property type="term" value="F:carboxypeptidase activity"/>
    <property type="evidence" value="ECO:0007669"/>
    <property type="project" value="UniProtKB-KW"/>
</dbReference>
<dbReference type="SUPFAM" id="SSF48371">
    <property type="entry name" value="ARM repeat"/>
    <property type="match status" value="1"/>
</dbReference>
<proteinExistence type="inferred from homology"/>
<feature type="compositionally biased region" description="Acidic residues" evidence="14">
    <location>
        <begin position="304"/>
        <end position="331"/>
    </location>
</feature>
<keyword evidence="8" id="KW-0862">Zinc</keyword>
<dbReference type="AlphaFoldDB" id="A0ABD1K2X8"/>
<dbReference type="GO" id="GO:0008237">
    <property type="term" value="F:metallopeptidase activity"/>
    <property type="evidence" value="ECO:0007669"/>
    <property type="project" value="UniProtKB-KW"/>
</dbReference>
<dbReference type="InterPro" id="IPR040626">
    <property type="entry name" value="Pepdidase_M14_N"/>
</dbReference>
<evidence type="ECO:0000256" key="4">
    <source>
        <dbReference type="ARBA" id="ARBA00022645"/>
    </source>
</evidence>
<feature type="region of interest" description="Disordered" evidence="14">
    <location>
        <begin position="293"/>
        <end position="331"/>
    </location>
</feature>
<organism evidence="16 17">
    <name type="scientific">Coilia grayii</name>
    <name type="common">Gray's grenadier anchovy</name>
    <dbReference type="NCBI Taxonomy" id="363190"/>
    <lineage>
        <taxon>Eukaryota</taxon>
        <taxon>Metazoa</taxon>
        <taxon>Chordata</taxon>
        <taxon>Craniata</taxon>
        <taxon>Vertebrata</taxon>
        <taxon>Euteleostomi</taxon>
        <taxon>Actinopterygii</taxon>
        <taxon>Neopterygii</taxon>
        <taxon>Teleostei</taxon>
        <taxon>Clupei</taxon>
        <taxon>Clupeiformes</taxon>
        <taxon>Clupeoidei</taxon>
        <taxon>Engraulidae</taxon>
        <taxon>Coilinae</taxon>
        <taxon>Coilia</taxon>
    </lineage>
</organism>
<dbReference type="GO" id="GO:0006508">
    <property type="term" value="P:proteolysis"/>
    <property type="evidence" value="ECO:0007669"/>
    <property type="project" value="UniProtKB-KW"/>
</dbReference>